<sequence>MPAVDSGGGFVAGYQWVSNRHATAALAPHKVFEQDRWSVVFDAGAMLELPIHRHGSGYRDGCDRLLDLVVCVLRFRDSMTITESALGKKPLRVVCAQGQHGALVDVTLVGNLARLERRRAGKNHGLCGALRRAAIRLRQSAAVDH</sequence>
<accession>A0ABW8MJ85</accession>
<proteinExistence type="predicted"/>
<name>A0ABW8MJ85_9BURK</name>
<gene>
    <name evidence="1" type="ORF">ABH943_003574</name>
</gene>
<protein>
    <submittedName>
        <fullName evidence="1">Uncharacterized protein</fullName>
    </submittedName>
</protein>
<dbReference type="Proteomes" id="UP001620514">
    <property type="component" value="Unassembled WGS sequence"/>
</dbReference>
<reference evidence="1 2" key="2">
    <citation type="submission" date="2024-11" db="EMBL/GenBank/DDBJ databases">
        <title>Using genomics to understand microbial adaptation to soil warming.</title>
        <authorList>
            <person name="Deangelis K.M. PhD."/>
        </authorList>
    </citation>
    <scope>NUCLEOTIDE SEQUENCE [LARGE SCALE GENOMIC DNA]</scope>
    <source>
        <strain evidence="1 2">GAS97</strain>
    </source>
</reference>
<comment type="caution">
    <text evidence="1">The sequence shown here is derived from an EMBL/GenBank/DDBJ whole genome shotgun (WGS) entry which is preliminary data.</text>
</comment>
<dbReference type="EMBL" id="JBIYDN010000010">
    <property type="protein sequence ID" value="MFK4443552.1"/>
    <property type="molecule type" value="Genomic_DNA"/>
</dbReference>
<keyword evidence="2" id="KW-1185">Reference proteome</keyword>
<organism evidence="1 2">
    <name type="scientific">Caballeronia udeis</name>
    <dbReference type="NCBI Taxonomy" id="1232866"/>
    <lineage>
        <taxon>Bacteria</taxon>
        <taxon>Pseudomonadati</taxon>
        <taxon>Pseudomonadota</taxon>
        <taxon>Betaproteobacteria</taxon>
        <taxon>Burkholderiales</taxon>
        <taxon>Burkholderiaceae</taxon>
        <taxon>Caballeronia</taxon>
    </lineage>
</organism>
<reference evidence="1 2" key="1">
    <citation type="submission" date="2024-10" db="EMBL/GenBank/DDBJ databases">
        <authorList>
            <person name="Deangelis K."/>
            <person name="Huntemann M."/>
            <person name="Clum A."/>
            <person name="Wang J."/>
            <person name="Palaniappan K."/>
            <person name="Ritter S."/>
            <person name="Chen I.-M."/>
            <person name="Stamatis D."/>
            <person name="Reddy T."/>
            <person name="O'Malley R."/>
            <person name="Daum C."/>
            <person name="Ng V."/>
            <person name="Ivanova N."/>
            <person name="Kyrpides N."/>
            <person name="Woyke T."/>
        </authorList>
    </citation>
    <scope>NUCLEOTIDE SEQUENCE [LARGE SCALE GENOMIC DNA]</scope>
    <source>
        <strain evidence="1 2">GAS97</strain>
    </source>
</reference>
<dbReference type="RefSeq" id="WP_404608282.1">
    <property type="nucleotide sequence ID" value="NZ_JBIYDN010000010.1"/>
</dbReference>
<evidence type="ECO:0000313" key="2">
    <source>
        <dbReference type="Proteomes" id="UP001620514"/>
    </source>
</evidence>
<evidence type="ECO:0000313" key="1">
    <source>
        <dbReference type="EMBL" id="MFK4443552.1"/>
    </source>
</evidence>